<protein>
    <submittedName>
        <fullName evidence="2">Uncharacterized protein</fullName>
    </submittedName>
</protein>
<accession>A0A1R1I0U5</accession>
<dbReference type="AlphaFoldDB" id="A0A1R1I0U5"/>
<organism evidence="2 3">
    <name type="scientific">Azonexus hydrophilus</name>
    <dbReference type="NCBI Taxonomy" id="418702"/>
    <lineage>
        <taxon>Bacteria</taxon>
        <taxon>Pseudomonadati</taxon>
        <taxon>Pseudomonadota</taxon>
        <taxon>Betaproteobacteria</taxon>
        <taxon>Rhodocyclales</taxon>
        <taxon>Azonexaceae</taxon>
        <taxon>Azonexus</taxon>
    </lineage>
</organism>
<reference evidence="2 3" key="1">
    <citation type="submission" date="2016-10" db="EMBL/GenBank/DDBJ databases">
        <title>Alkaliphiles isolated from bioreactors.</title>
        <authorList>
            <person name="Salah Z."/>
            <person name="Rout S.P."/>
            <person name="Humphreys P.N."/>
        </authorList>
    </citation>
    <scope>NUCLEOTIDE SEQUENCE [LARGE SCALE GENOMIC DNA]</scope>
    <source>
        <strain evidence="2 3">ZS02</strain>
    </source>
</reference>
<feature type="region of interest" description="Disordered" evidence="1">
    <location>
        <begin position="47"/>
        <end position="72"/>
    </location>
</feature>
<keyword evidence="3" id="KW-1185">Reference proteome</keyword>
<name>A0A1R1I0U5_9RHOO</name>
<dbReference type="EMBL" id="MTHD01000005">
    <property type="protein sequence ID" value="OMG52351.1"/>
    <property type="molecule type" value="Genomic_DNA"/>
</dbReference>
<evidence type="ECO:0000256" key="1">
    <source>
        <dbReference type="SAM" id="MobiDB-lite"/>
    </source>
</evidence>
<evidence type="ECO:0000313" key="3">
    <source>
        <dbReference type="Proteomes" id="UP000187526"/>
    </source>
</evidence>
<comment type="caution">
    <text evidence="2">The sequence shown here is derived from an EMBL/GenBank/DDBJ whole genome shotgun (WGS) entry which is preliminary data.</text>
</comment>
<evidence type="ECO:0000313" key="2">
    <source>
        <dbReference type="EMBL" id="OMG52351.1"/>
    </source>
</evidence>
<dbReference type="Proteomes" id="UP000187526">
    <property type="component" value="Unassembled WGS sequence"/>
</dbReference>
<gene>
    <name evidence="2" type="ORF">BJN45_13645</name>
</gene>
<sequence length="72" mass="7542">MLSILIALILLLAGVAAVYLLLKNMNEDGIDIAAPGSCRRGRCGVPGRPLEEKAEQMPQLAADADNQVKPGA</sequence>
<dbReference type="RefSeq" id="WP_076096181.1">
    <property type="nucleotide sequence ID" value="NZ_MTHD01000005.1"/>
</dbReference>
<proteinExistence type="predicted"/>